<dbReference type="HAMAP" id="MF_03168">
    <property type="entry name" value="Adenylate_kinase_AK2"/>
    <property type="match status" value="1"/>
</dbReference>
<evidence type="ECO:0000256" key="3">
    <source>
        <dbReference type="ARBA" id="ARBA00022777"/>
    </source>
</evidence>
<dbReference type="NCBIfam" id="TIGR01351">
    <property type="entry name" value="adk"/>
    <property type="match status" value="1"/>
</dbReference>
<dbReference type="InterPro" id="IPR006259">
    <property type="entry name" value="Adenyl_kin_sub"/>
</dbReference>
<dbReference type="NCBIfam" id="NF001380">
    <property type="entry name" value="PRK00279.1-2"/>
    <property type="match status" value="1"/>
</dbReference>
<keyword evidence="1 6" id="KW-0808">Transferase</keyword>
<gene>
    <name evidence="8" type="ORF">MNOR_LOCUS14203</name>
</gene>
<evidence type="ECO:0000256" key="5">
    <source>
        <dbReference type="ARBA" id="ARBA00023128"/>
    </source>
</evidence>
<feature type="non-terminal residue" evidence="8">
    <location>
        <position position="243"/>
    </location>
</feature>
<evidence type="ECO:0000256" key="2">
    <source>
        <dbReference type="ARBA" id="ARBA00022741"/>
    </source>
</evidence>
<sequence>MAPTEAAPTPSPVVGSESIGINAILLGPPGAGKGTQGPLLKEKYCVCHLATGDLLRAEVASGSEIGKALKEIMDAGKLVSDDHVVGLIESNLEKPECKNGFLLDGFPRTVPQAEKLDDMLDKRNQKLDSVIEFGIEDSLLVRRITGRLFHRASGRSYHEEFHPPKVSMTDDITGEPLIRRSDDNPETLTKRLVAYHTQTSPLVDYYSKKGLHTRVDASKAADEVFKSINTIFENAKKFAASLG</sequence>
<dbReference type="PROSITE" id="PS00113">
    <property type="entry name" value="ADENYLATE_KINASE"/>
    <property type="match status" value="1"/>
</dbReference>
<protein>
    <recommendedName>
        <fullName evidence="7">Adenylate kinase active site lid domain-containing protein</fullName>
    </recommendedName>
</protein>
<feature type="domain" description="Adenylate kinase active site lid" evidence="7">
    <location>
        <begin position="147"/>
        <end position="182"/>
    </location>
</feature>
<dbReference type="InterPro" id="IPR000850">
    <property type="entry name" value="Adenylat/UMP-CMP_kin"/>
</dbReference>
<evidence type="ECO:0000256" key="4">
    <source>
        <dbReference type="ARBA" id="ARBA00022840"/>
    </source>
</evidence>
<comment type="similarity">
    <text evidence="6">Belongs to the adenylate kinase family.</text>
</comment>
<evidence type="ECO:0000256" key="6">
    <source>
        <dbReference type="RuleBase" id="RU003330"/>
    </source>
</evidence>
<dbReference type="GO" id="GO:0006172">
    <property type="term" value="P:ADP biosynthetic process"/>
    <property type="evidence" value="ECO:0007669"/>
    <property type="project" value="InterPro"/>
</dbReference>
<keyword evidence="3 6" id="KW-0418">Kinase</keyword>
<dbReference type="InterPro" id="IPR033690">
    <property type="entry name" value="Adenylat_kinase_CS"/>
</dbReference>
<dbReference type="HAMAP" id="MF_00235">
    <property type="entry name" value="Adenylate_kinase_Adk"/>
    <property type="match status" value="1"/>
</dbReference>
<dbReference type="Pfam" id="PF05191">
    <property type="entry name" value="ADK_lid"/>
    <property type="match status" value="1"/>
</dbReference>
<evidence type="ECO:0000313" key="8">
    <source>
        <dbReference type="EMBL" id="CAL4091032.1"/>
    </source>
</evidence>
<reference evidence="8 9" key="1">
    <citation type="submission" date="2024-05" db="EMBL/GenBank/DDBJ databases">
        <authorList>
            <person name="Wallberg A."/>
        </authorList>
    </citation>
    <scope>NUCLEOTIDE SEQUENCE [LARGE SCALE GENOMIC DNA]</scope>
</reference>
<dbReference type="GO" id="GO:0005524">
    <property type="term" value="F:ATP binding"/>
    <property type="evidence" value="ECO:0007669"/>
    <property type="project" value="UniProtKB-KW"/>
</dbReference>
<evidence type="ECO:0000313" key="9">
    <source>
        <dbReference type="Proteomes" id="UP001497623"/>
    </source>
</evidence>
<dbReference type="NCBIfam" id="NF011100">
    <property type="entry name" value="PRK14527.1"/>
    <property type="match status" value="1"/>
</dbReference>
<dbReference type="AlphaFoldDB" id="A0AAV2QQC3"/>
<keyword evidence="9" id="KW-1185">Reference proteome</keyword>
<dbReference type="Gene3D" id="3.40.50.300">
    <property type="entry name" value="P-loop containing nucleotide triphosphate hydrolases"/>
    <property type="match status" value="1"/>
</dbReference>
<proteinExistence type="inferred from homology"/>
<keyword evidence="4" id="KW-0067">ATP-binding</keyword>
<comment type="caution">
    <text evidence="8">The sequence shown here is derived from an EMBL/GenBank/DDBJ whole genome shotgun (WGS) entry which is preliminary data.</text>
</comment>
<evidence type="ECO:0000259" key="7">
    <source>
        <dbReference type="Pfam" id="PF05191"/>
    </source>
</evidence>
<dbReference type="InterPro" id="IPR028587">
    <property type="entry name" value="AK2"/>
</dbReference>
<dbReference type="FunFam" id="3.40.50.300:FF:000106">
    <property type="entry name" value="Adenylate kinase mitochondrial"/>
    <property type="match status" value="1"/>
</dbReference>
<keyword evidence="5" id="KW-0496">Mitochondrion</keyword>
<name>A0AAV2QQC3_MEGNR</name>
<evidence type="ECO:0000256" key="1">
    <source>
        <dbReference type="ARBA" id="ARBA00022679"/>
    </source>
</evidence>
<accession>A0AAV2QQC3</accession>
<dbReference type="Pfam" id="PF00406">
    <property type="entry name" value="ADK"/>
    <property type="match status" value="1"/>
</dbReference>
<dbReference type="PANTHER" id="PTHR23359">
    <property type="entry name" value="NUCLEOTIDE KINASE"/>
    <property type="match status" value="1"/>
</dbReference>
<dbReference type="CDD" id="cd01428">
    <property type="entry name" value="ADK"/>
    <property type="match status" value="1"/>
</dbReference>
<dbReference type="SUPFAM" id="SSF52540">
    <property type="entry name" value="P-loop containing nucleoside triphosphate hydrolases"/>
    <property type="match status" value="1"/>
</dbReference>
<organism evidence="8 9">
    <name type="scientific">Meganyctiphanes norvegica</name>
    <name type="common">Northern krill</name>
    <name type="synonym">Thysanopoda norvegica</name>
    <dbReference type="NCBI Taxonomy" id="48144"/>
    <lineage>
        <taxon>Eukaryota</taxon>
        <taxon>Metazoa</taxon>
        <taxon>Ecdysozoa</taxon>
        <taxon>Arthropoda</taxon>
        <taxon>Crustacea</taxon>
        <taxon>Multicrustacea</taxon>
        <taxon>Malacostraca</taxon>
        <taxon>Eumalacostraca</taxon>
        <taxon>Eucarida</taxon>
        <taxon>Euphausiacea</taxon>
        <taxon>Euphausiidae</taxon>
        <taxon>Meganyctiphanes</taxon>
    </lineage>
</organism>
<dbReference type="InterPro" id="IPR007862">
    <property type="entry name" value="Adenylate_kinase_lid-dom"/>
</dbReference>
<dbReference type="EMBL" id="CAXKWB010008414">
    <property type="protein sequence ID" value="CAL4091032.1"/>
    <property type="molecule type" value="Genomic_DNA"/>
</dbReference>
<keyword evidence="2" id="KW-0547">Nucleotide-binding</keyword>
<dbReference type="PRINTS" id="PR00094">
    <property type="entry name" value="ADENYLTKNASE"/>
</dbReference>
<dbReference type="InterPro" id="IPR027417">
    <property type="entry name" value="P-loop_NTPase"/>
</dbReference>
<dbReference type="Proteomes" id="UP001497623">
    <property type="component" value="Unassembled WGS sequence"/>
</dbReference>
<dbReference type="NCBIfam" id="NF001381">
    <property type="entry name" value="PRK00279.1-3"/>
    <property type="match status" value="1"/>
</dbReference>
<dbReference type="GO" id="GO:0004017">
    <property type="term" value="F:AMP kinase activity"/>
    <property type="evidence" value="ECO:0007669"/>
    <property type="project" value="InterPro"/>
</dbReference>